<proteinExistence type="inferred from homology"/>
<gene>
    <name evidence="10" type="ORF">D3230_06345</name>
</gene>
<reference evidence="10 11" key="1">
    <citation type="submission" date="2018-09" db="EMBL/GenBank/DDBJ databases">
        <title>Comparative genomics of Leucobacter spp.</title>
        <authorList>
            <person name="Reis A.C."/>
            <person name="Kolvenbach B.A."/>
            <person name="Corvini P.F.X."/>
            <person name="Nunes O.C."/>
        </authorList>
    </citation>
    <scope>NUCLEOTIDE SEQUENCE [LARGE SCALE GENOMIC DNA]</scope>
    <source>
        <strain evidence="10 11">TAN 31504</strain>
    </source>
</reference>
<organism evidence="10 11">
    <name type="scientific">Leucobacter chromiireducens subsp. solipictus</name>
    <dbReference type="NCBI Taxonomy" id="398235"/>
    <lineage>
        <taxon>Bacteria</taxon>
        <taxon>Bacillati</taxon>
        <taxon>Actinomycetota</taxon>
        <taxon>Actinomycetes</taxon>
        <taxon>Micrococcales</taxon>
        <taxon>Microbacteriaceae</taxon>
        <taxon>Leucobacter</taxon>
    </lineage>
</organism>
<evidence type="ECO:0000256" key="3">
    <source>
        <dbReference type="ARBA" id="ARBA00022475"/>
    </source>
</evidence>
<evidence type="ECO:0000313" key="11">
    <source>
        <dbReference type="Proteomes" id="UP001645859"/>
    </source>
</evidence>
<sequence length="282" mass="30491">MTRHTGAATVAVELRQPRGKRKRGPDRAGRHWLARMPWIAPVVTLVALIGIWEIGVRASGVARFLLPAPSAVAQSMVENWDLLMRHAGVTLLETLIGFVLSAVVGIALAIVMVMWPLAGAAIFPILVASQVIPKVAIAPLMVVWIGTGVTTASLIAFVMAFFPVVVNATLGMRSVNSSSIDLLRSMRASQWQVFRYLRFPNAVPHILTGLQLAVAFAIVGAIVGEFVGSDSGLGYLLIVAQGNLRTELLFADLVVLTALGLLLYYGVELLGRLFLRNRRDQH</sequence>
<evidence type="ECO:0000259" key="9">
    <source>
        <dbReference type="PROSITE" id="PS50928"/>
    </source>
</evidence>
<comment type="similarity">
    <text evidence="7">Belongs to the binding-protein-dependent transport system permease family.</text>
</comment>
<feature type="transmembrane region" description="Helical" evidence="7">
    <location>
        <begin position="140"/>
        <end position="166"/>
    </location>
</feature>
<dbReference type="RefSeq" id="WP_202344188.1">
    <property type="nucleotide sequence ID" value="NZ_BAAAPI010000013.1"/>
</dbReference>
<keyword evidence="6 7" id="KW-0472">Membrane</keyword>
<feature type="transmembrane region" description="Helical" evidence="7">
    <location>
        <begin position="248"/>
        <end position="267"/>
    </location>
</feature>
<dbReference type="EMBL" id="QYAC01000003">
    <property type="protein sequence ID" value="MBL3678915.1"/>
    <property type="molecule type" value="Genomic_DNA"/>
</dbReference>
<feature type="domain" description="ABC transmembrane type-1" evidence="9">
    <location>
        <begin position="87"/>
        <end position="271"/>
    </location>
</feature>
<evidence type="ECO:0000256" key="5">
    <source>
        <dbReference type="ARBA" id="ARBA00022989"/>
    </source>
</evidence>
<dbReference type="Pfam" id="PF00528">
    <property type="entry name" value="BPD_transp_1"/>
    <property type="match status" value="1"/>
</dbReference>
<evidence type="ECO:0000256" key="7">
    <source>
        <dbReference type="RuleBase" id="RU363032"/>
    </source>
</evidence>
<evidence type="ECO:0000256" key="1">
    <source>
        <dbReference type="ARBA" id="ARBA00004651"/>
    </source>
</evidence>
<dbReference type="SUPFAM" id="SSF161098">
    <property type="entry name" value="MetI-like"/>
    <property type="match status" value="1"/>
</dbReference>
<dbReference type="PANTHER" id="PTHR30151">
    <property type="entry name" value="ALKANE SULFONATE ABC TRANSPORTER-RELATED, MEMBRANE SUBUNIT"/>
    <property type="match status" value="1"/>
</dbReference>
<comment type="caution">
    <text evidence="10">The sequence shown here is derived from an EMBL/GenBank/DDBJ whole genome shotgun (WGS) entry which is preliminary data.</text>
</comment>
<feature type="transmembrane region" description="Helical" evidence="7">
    <location>
        <begin position="32"/>
        <end position="52"/>
    </location>
</feature>
<dbReference type="InterPro" id="IPR000515">
    <property type="entry name" value="MetI-like"/>
</dbReference>
<evidence type="ECO:0000256" key="2">
    <source>
        <dbReference type="ARBA" id="ARBA00022448"/>
    </source>
</evidence>
<evidence type="ECO:0000256" key="6">
    <source>
        <dbReference type="ARBA" id="ARBA00023136"/>
    </source>
</evidence>
<keyword evidence="5 7" id="KW-1133">Transmembrane helix</keyword>
<evidence type="ECO:0000313" key="10">
    <source>
        <dbReference type="EMBL" id="MBL3678915.1"/>
    </source>
</evidence>
<dbReference type="InterPro" id="IPR035906">
    <property type="entry name" value="MetI-like_sf"/>
</dbReference>
<protein>
    <submittedName>
        <fullName evidence="10">ABC transporter permease</fullName>
    </submittedName>
</protein>
<dbReference type="Proteomes" id="UP001645859">
    <property type="component" value="Unassembled WGS sequence"/>
</dbReference>
<accession>A0ABS1SEE1</accession>
<keyword evidence="4 7" id="KW-0812">Transmembrane</keyword>
<comment type="subcellular location">
    <subcellularLocation>
        <location evidence="1 7">Cell membrane</location>
        <topology evidence="1 7">Multi-pass membrane protein</topology>
    </subcellularLocation>
</comment>
<dbReference type="CDD" id="cd06261">
    <property type="entry name" value="TM_PBP2"/>
    <property type="match status" value="1"/>
</dbReference>
<evidence type="ECO:0000256" key="8">
    <source>
        <dbReference type="SAM" id="MobiDB-lite"/>
    </source>
</evidence>
<dbReference type="PANTHER" id="PTHR30151:SF20">
    <property type="entry name" value="ABC TRANSPORTER PERMEASE PROTEIN HI_0355-RELATED"/>
    <property type="match status" value="1"/>
</dbReference>
<keyword evidence="2 7" id="KW-0813">Transport</keyword>
<dbReference type="Gene3D" id="1.10.3720.10">
    <property type="entry name" value="MetI-like"/>
    <property type="match status" value="1"/>
</dbReference>
<keyword evidence="3" id="KW-1003">Cell membrane</keyword>
<keyword evidence="11" id="KW-1185">Reference proteome</keyword>
<feature type="transmembrane region" description="Helical" evidence="7">
    <location>
        <begin position="95"/>
        <end position="128"/>
    </location>
</feature>
<feature type="region of interest" description="Disordered" evidence="8">
    <location>
        <begin position="1"/>
        <end position="27"/>
    </location>
</feature>
<dbReference type="PROSITE" id="PS50928">
    <property type="entry name" value="ABC_TM1"/>
    <property type="match status" value="1"/>
</dbReference>
<feature type="transmembrane region" description="Helical" evidence="7">
    <location>
        <begin position="206"/>
        <end position="227"/>
    </location>
</feature>
<evidence type="ECO:0000256" key="4">
    <source>
        <dbReference type="ARBA" id="ARBA00022692"/>
    </source>
</evidence>
<name>A0ABS1SEE1_9MICO</name>